<dbReference type="GO" id="GO:0004029">
    <property type="term" value="F:aldehyde dehydrogenase (NAD+) activity"/>
    <property type="evidence" value="ECO:0007669"/>
    <property type="project" value="TreeGrafter"/>
</dbReference>
<proteinExistence type="predicted"/>
<accession>A0A6A6R2A5</accession>
<dbReference type="OrthoDB" id="2130169at2759"/>
<sequence>MSPRIFITGVTGYIGGHQLGPLLTAHPEYKVAALVRNEAQAKAVKAAYPAVETVLGDLDNDQVLRSEAGKADVVLNLASADHIAGAVSLIKGIAGSQKNTKLIHISGTGILGDTSTGAGNKSEKVYRDMSSTDIGEILSFDLTHIHRDVEEAVIAAAKENGVTAAIISPPMIHGVGAGPVKKRSIQVPILIENILKRGKGFQVLEGNNIWNSVHIDDLASAITLLTEEALKGTESKAAWLPEGYYFTESNEFRWGDISEAVAKIAHDKGLIATADVEKLSPEEATAIHPWGTILWGTNSRGSAERLRALGWKTSGKSIADSLPAMVAFEAAAEEGQRQELTFADK</sequence>
<evidence type="ECO:0000313" key="3">
    <source>
        <dbReference type="Proteomes" id="UP000799750"/>
    </source>
</evidence>
<dbReference type="InterPro" id="IPR036291">
    <property type="entry name" value="NAD(P)-bd_dom_sf"/>
</dbReference>
<dbReference type="InterPro" id="IPR051783">
    <property type="entry name" value="NAD(P)-dependent_oxidoreduct"/>
</dbReference>
<gene>
    <name evidence="2" type="ORF">BU16DRAFT_615554</name>
</gene>
<dbReference type="SUPFAM" id="SSF51735">
    <property type="entry name" value="NAD(P)-binding Rossmann-fold domains"/>
    <property type="match status" value="1"/>
</dbReference>
<protein>
    <submittedName>
        <fullName evidence="2">NAD(P)-binding protein</fullName>
    </submittedName>
</protein>
<keyword evidence="3" id="KW-1185">Reference proteome</keyword>
<name>A0A6A6R2A5_9PEZI</name>
<reference evidence="2" key="1">
    <citation type="journal article" date="2020" name="Stud. Mycol.">
        <title>101 Dothideomycetes genomes: a test case for predicting lifestyles and emergence of pathogens.</title>
        <authorList>
            <person name="Haridas S."/>
            <person name="Albert R."/>
            <person name="Binder M."/>
            <person name="Bloem J."/>
            <person name="Labutti K."/>
            <person name="Salamov A."/>
            <person name="Andreopoulos B."/>
            <person name="Baker S."/>
            <person name="Barry K."/>
            <person name="Bills G."/>
            <person name="Bluhm B."/>
            <person name="Cannon C."/>
            <person name="Castanera R."/>
            <person name="Culley D."/>
            <person name="Daum C."/>
            <person name="Ezra D."/>
            <person name="Gonzalez J."/>
            <person name="Henrissat B."/>
            <person name="Kuo A."/>
            <person name="Liang C."/>
            <person name="Lipzen A."/>
            <person name="Lutzoni F."/>
            <person name="Magnuson J."/>
            <person name="Mondo S."/>
            <person name="Nolan M."/>
            <person name="Ohm R."/>
            <person name="Pangilinan J."/>
            <person name="Park H.-J."/>
            <person name="Ramirez L."/>
            <person name="Alfaro M."/>
            <person name="Sun H."/>
            <person name="Tritt A."/>
            <person name="Yoshinaga Y."/>
            <person name="Zwiers L.-H."/>
            <person name="Turgeon B."/>
            <person name="Goodwin S."/>
            <person name="Spatafora J."/>
            <person name="Crous P."/>
            <person name="Grigoriev I."/>
        </authorList>
    </citation>
    <scope>NUCLEOTIDE SEQUENCE</scope>
    <source>
        <strain evidence="2">CBS 269.34</strain>
    </source>
</reference>
<dbReference type="Gene3D" id="3.40.50.720">
    <property type="entry name" value="NAD(P)-binding Rossmann-like Domain"/>
    <property type="match status" value="1"/>
</dbReference>
<dbReference type="Pfam" id="PF01370">
    <property type="entry name" value="Epimerase"/>
    <property type="match status" value="1"/>
</dbReference>
<evidence type="ECO:0000259" key="1">
    <source>
        <dbReference type="Pfam" id="PF01370"/>
    </source>
</evidence>
<dbReference type="InterPro" id="IPR001509">
    <property type="entry name" value="Epimerase_deHydtase"/>
</dbReference>
<dbReference type="Proteomes" id="UP000799750">
    <property type="component" value="Unassembled WGS sequence"/>
</dbReference>
<dbReference type="PANTHER" id="PTHR48079">
    <property type="entry name" value="PROTEIN YEEZ"/>
    <property type="match status" value="1"/>
</dbReference>
<feature type="domain" description="NAD-dependent epimerase/dehydratase" evidence="1">
    <location>
        <begin position="5"/>
        <end position="229"/>
    </location>
</feature>
<dbReference type="GO" id="GO:0005737">
    <property type="term" value="C:cytoplasm"/>
    <property type="evidence" value="ECO:0007669"/>
    <property type="project" value="TreeGrafter"/>
</dbReference>
<dbReference type="EMBL" id="MU004185">
    <property type="protein sequence ID" value="KAF2498522.1"/>
    <property type="molecule type" value="Genomic_DNA"/>
</dbReference>
<dbReference type="AlphaFoldDB" id="A0A6A6R2A5"/>
<dbReference type="PANTHER" id="PTHR48079:SF6">
    <property type="entry name" value="NAD(P)-BINDING DOMAIN-CONTAINING PROTEIN-RELATED"/>
    <property type="match status" value="1"/>
</dbReference>
<organism evidence="2 3">
    <name type="scientific">Lophium mytilinum</name>
    <dbReference type="NCBI Taxonomy" id="390894"/>
    <lineage>
        <taxon>Eukaryota</taxon>
        <taxon>Fungi</taxon>
        <taxon>Dikarya</taxon>
        <taxon>Ascomycota</taxon>
        <taxon>Pezizomycotina</taxon>
        <taxon>Dothideomycetes</taxon>
        <taxon>Pleosporomycetidae</taxon>
        <taxon>Mytilinidiales</taxon>
        <taxon>Mytilinidiaceae</taxon>
        <taxon>Lophium</taxon>
    </lineage>
</organism>
<evidence type="ECO:0000313" key="2">
    <source>
        <dbReference type="EMBL" id="KAF2498522.1"/>
    </source>
</evidence>